<dbReference type="GO" id="GO:0070646">
    <property type="term" value="P:protein modification by small protein removal"/>
    <property type="evidence" value="ECO:0007669"/>
    <property type="project" value="TreeGrafter"/>
</dbReference>
<dbReference type="PANTHER" id="PTHR12378:SF7">
    <property type="entry name" value="DESUMOYLATING ISOPEPTIDASE 1"/>
    <property type="match status" value="1"/>
</dbReference>
<comment type="caution">
    <text evidence="6">The sequence shown here is derived from an EMBL/GenBank/DDBJ whole genome shotgun (WGS) entry which is preliminary data.</text>
</comment>
<sequence>MTTVTLHVYDLSQGMARQLSSAFLGRQIDGIWHTGIEVYGREYYFGGGICSDAPNQTPYGTPYSVESLGSTSKTKEEFLTFLGSICRQFSLESYHLLENNCNNFSDACSMFLLDKHIPQYILDLPAEAMNSPLGPMIRPIIDQMQAVVRNQSAGHEEVFNVPRNERIPQSQNSANITTVAREETSIDQVSDVKRYWRSPVLLSKANRRAIRNKLNQFDSSFPVDSDPPFSKVLSASRTWSVDKVFPLLDYLRLYVLEDSDYASTVAKDLASFFERFVAADDTRDSACMMTLRIAVNMFAHKSSTAIICEAGVSKVAIVTLCAALESTNPQVRKTAALLALNYVGAAKRYPDVRKLDEDDTVMFLYSAVMRLNADPTPNSDEATPLMQALAILADGSEDAKGCISAFELNMNLYFKKESCPDDDTRTAAERLSRILSA</sequence>
<dbReference type="PROSITE" id="PS51396">
    <property type="entry name" value="PUL"/>
    <property type="match status" value="1"/>
</dbReference>
<evidence type="ECO:0000256" key="3">
    <source>
        <dbReference type="ARBA" id="ARBA00022801"/>
    </source>
</evidence>
<evidence type="ECO:0000259" key="4">
    <source>
        <dbReference type="PROSITE" id="PS51396"/>
    </source>
</evidence>
<dbReference type="SMART" id="SM01179">
    <property type="entry name" value="DUF862"/>
    <property type="match status" value="1"/>
</dbReference>
<comment type="similarity">
    <text evidence="1">Belongs to the DeSI family.</text>
</comment>
<dbReference type="PROSITE" id="PS51858">
    <property type="entry name" value="PPPDE"/>
    <property type="match status" value="1"/>
</dbReference>
<dbReference type="AlphaFoldDB" id="A0A2V3IUW6"/>
<keyword evidence="2" id="KW-0645">Protease</keyword>
<accession>A0A2V3IUW6</accession>
<evidence type="ECO:0000313" key="7">
    <source>
        <dbReference type="Proteomes" id="UP000247409"/>
    </source>
</evidence>
<dbReference type="Pfam" id="PF08324">
    <property type="entry name" value="PUL"/>
    <property type="match status" value="1"/>
</dbReference>
<dbReference type="GO" id="GO:0008233">
    <property type="term" value="F:peptidase activity"/>
    <property type="evidence" value="ECO:0007669"/>
    <property type="project" value="UniProtKB-KW"/>
</dbReference>
<organism evidence="6 7">
    <name type="scientific">Gracilariopsis chorda</name>
    <dbReference type="NCBI Taxonomy" id="448386"/>
    <lineage>
        <taxon>Eukaryota</taxon>
        <taxon>Rhodophyta</taxon>
        <taxon>Florideophyceae</taxon>
        <taxon>Rhodymeniophycidae</taxon>
        <taxon>Gracilariales</taxon>
        <taxon>Gracilariaceae</taxon>
        <taxon>Gracilariopsis</taxon>
    </lineage>
</organism>
<gene>
    <name evidence="6" type="ORF">BWQ96_04314</name>
</gene>
<evidence type="ECO:0000313" key="6">
    <source>
        <dbReference type="EMBL" id="PXF45879.1"/>
    </source>
</evidence>
<dbReference type="EMBL" id="NBIV01000050">
    <property type="protein sequence ID" value="PXF45879.1"/>
    <property type="molecule type" value="Genomic_DNA"/>
</dbReference>
<name>A0A2V3IUW6_9FLOR</name>
<protein>
    <submittedName>
        <fullName evidence="6">Desumoylating isopeptidase 1</fullName>
    </submittedName>
</protein>
<evidence type="ECO:0000256" key="2">
    <source>
        <dbReference type="ARBA" id="ARBA00022670"/>
    </source>
</evidence>
<dbReference type="InterPro" id="IPR011989">
    <property type="entry name" value="ARM-like"/>
</dbReference>
<dbReference type="GO" id="GO:0006508">
    <property type="term" value="P:proteolysis"/>
    <property type="evidence" value="ECO:0007669"/>
    <property type="project" value="UniProtKB-KW"/>
</dbReference>
<dbReference type="InterPro" id="IPR042266">
    <property type="entry name" value="PPPDE_sf"/>
</dbReference>
<reference evidence="6 7" key="1">
    <citation type="journal article" date="2018" name="Mol. Biol. Evol.">
        <title>Analysis of the draft genome of the red seaweed Gracilariopsis chorda provides insights into genome size evolution in Rhodophyta.</title>
        <authorList>
            <person name="Lee J."/>
            <person name="Yang E.C."/>
            <person name="Graf L."/>
            <person name="Yang J.H."/>
            <person name="Qiu H."/>
            <person name="Zel Zion U."/>
            <person name="Chan C.X."/>
            <person name="Stephens T.G."/>
            <person name="Weber A.P.M."/>
            <person name="Boo G.H."/>
            <person name="Boo S.M."/>
            <person name="Kim K.M."/>
            <person name="Shin Y."/>
            <person name="Jung M."/>
            <person name="Lee S.J."/>
            <person name="Yim H.S."/>
            <person name="Lee J.H."/>
            <person name="Bhattacharya D."/>
            <person name="Yoon H.S."/>
        </authorList>
    </citation>
    <scope>NUCLEOTIDE SEQUENCE [LARGE SCALE GENOMIC DNA]</scope>
    <source>
        <strain evidence="6 7">SKKU-2015</strain>
        <tissue evidence="6">Whole body</tissue>
    </source>
</reference>
<keyword evidence="3" id="KW-0378">Hydrolase</keyword>
<dbReference type="OrthoDB" id="21221at2759"/>
<dbReference type="InterPro" id="IPR008580">
    <property type="entry name" value="PPPDE_dom"/>
</dbReference>
<dbReference type="Gene3D" id="3.90.1720.30">
    <property type="entry name" value="PPPDE domains"/>
    <property type="match status" value="1"/>
</dbReference>
<feature type="domain" description="PUL" evidence="4">
    <location>
        <begin position="159"/>
        <end position="437"/>
    </location>
</feature>
<dbReference type="PANTHER" id="PTHR12378">
    <property type="entry name" value="DESUMOYLATING ISOPEPTIDASE"/>
    <property type="match status" value="1"/>
</dbReference>
<feature type="domain" description="PPPDE" evidence="5">
    <location>
        <begin position="2"/>
        <end position="142"/>
    </location>
</feature>
<proteinExistence type="inferred from homology"/>
<dbReference type="InterPro" id="IPR013535">
    <property type="entry name" value="PUL_dom"/>
</dbReference>
<evidence type="ECO:0000256" key="1">
    <source>
        <dbReference type="ARBA" id="ARBA00008140"/>
    </source>
</evidence>
<dbReference type="Pfam" id="PF05903">
    <property type="entry name" value="Peptidase_C97"/>
    <property type="match status" value="1"/>
</dbReference>
<dbReference type="Proteomes" id="UP000247409">
    <property type="component" value="Unassembled WGS sequence"/>
</dbReference>
<evidence type="ECO:0000259" key="5">
    <source>
        <dbReference type="PROSITE" id="PS51858"/>
    </source>
</evidence>
<dbReference type="Gene3D" id="1.25.10.10">
    <property type="entry name" value="Leucine-rich Repeat Variant"/>
    <property type="match status" value="1"/>
</dbReference>
<dbReference type="STRING" id="448386.A0A2V3IUW6"/>
<keyword evidence="7" id="KW-1185">Reference proteome</keyword>